<name>A0A0V1IHJ6_TRIPS</name>
<dbReference type="Proteomes" id="UP000054805">
    <property type="component" value="Unassembled WGS sequence"/>
</dbReference>
<keyword evidence="3" id="KW-1185">Reference proteome</keyword>
<dbReference type="EMBL" id="JYDV01000130">
    <property type="protein sequence ID" value="KRZ30299.1"/>
    <property type="molecule type" value="Genomic_DNA"/>
</dbReference>
<evidence type="ECO:0000313" key="1">
    <source>
        <dbReference type="EMBL" id="KRZ22234.1"/>
    </source>
</evidence>
<comment type="caution">
    <text evidence="1">The sequence shown here is derived from an EMBL/GenBank/DDBJ whole genome shotgun (WGS) entry which is preliminary data.</text>
</comment>
<evidence type="ECO:0000313" key="4">
    <source>
        <dbReference type="Proteomes" id="UP000054826"/>
    </source>
</evidence>
<reference evidence="3 4" key="1">
    <citation type="submission" date="2015-01" db="EMBL/GenBank/DDBJ databases">
        <title>Evolution of Trichinella species and genotypes.</title>
        <authorList>
            <person name="Korhonen P.K."/>
            <person name="Edoardo P."/>
            <person name="Giuseppe L.R."/>
            <person name="Gasser R.B."/>
        </authorList>
    </citation>
    <scope>NUCLEOTIDE SEQUENCE [LARGE SCALE GENOMIC DNA]</scope>
    <source>
        <strain evidence="2">ISS176</strain>
        <strain evidence="1">ISS588</strain>
    </source>
</reference>
<gene>
    <name evidence="1" type="ORF">T4B_14679</name>
    <name evidence="2" type="ORF">T4C_13377</name>
</gene>
<accession>A0A0V1IHJ6</accession>
<dbReference type="AlphaFoldDB" id="A0A0V1IHJ6"/>
<organism evidence="1 3">
    <name type="scientific">Trichinella pseudospiralis</name>
    <name type="common">Parasitic roundworm</name>
    <dbReference type="NCBI Taxonomy" id="6337"/>
    <lineage>
        <taxon>Eukaryota</taxon>
        <taxon>Metazoa</taxon>
        <taxon>Ecdysozoa</taxon>
        <taxon>Nematoda</taxon>
        <taxon>Enoplea</taxon>
        <taxon>Dorylaimia</taxon>
        <taxon>Trichinellida</taxon>
        <taxon>Trichinellidae</taxon>
        <taxon>Trichinella</taxon>
    </lineage>
</organism>
<evidence type="ECO:0000313" key="3">
    <source>
        <dbReference type="Proteomes" id="UP000054805"/>
    </source>
</evidence>
<evidence type="ECO:0000313" key="2">
    <source>
        <dbReference type="EMBL" id="KRZ30299.1"/>
    </source>
</evidence>
<dbReference type="Proteomes" id="UP000054826">
    <property type="component" value="Unassembled WGS sequence"/>
</dbReference>
<protein>
    <submittedName>
        <fullName evidence="1">Uncharacterized protein</fullName>
    </submittedName>
</protein>
<sequence length="76" mass="8946">MKMDMLRLQDQSRITNFGSYYIEYQQLRTAENFVENHIDERRVENVKNGSDASVNGRLLRCALPKSYIDVLEFTTL</sequence>
<proteinExistence type="predicted"/>
<dbReference type="EMBL" id="JYDS01000179">
    <property type="protein sequence ID" value="KRZ22234.1"/>
    <property type="molecule type" value="Genomic_DNA"/>
</dbReference>